<comment type="caution">
    <text evidence="1">The sequence shown here is derived from an EMBL/GenBank/DDBJ whole genome shotgun (WGS) entry which is preliminary data.</text>
</comment>
<evidence type="ECO:0000313" key="1">
    <source>
        <dbReference type="EMBL" id="OAD07255.1"/>
    </source>
</evidence>
<proteinExistence type="predicted"/>
<reference evidence="1 2" key="1">
    <citation type="submission" date="2015-06" db="EMBL/GenBank/DDBJ databases">
        <title>Expansion of signal transduction pathways in fungi by whole-genome duplication.</title>
        <authorList>
            <consortium name="DOE Joint Genome Institute"/>
            <person name="Corrochano L.M."/>
            <person name="Kuo A."/>
            <person name="Marcet-Houben M."/>
            <person name="Polaino S."/>
            <person name="Salamov A."/>
            <person name="Villalobos J.M."/>
            <person name="Alvarez M.I."/>
            <person name="Avalos J."/>
            <person name="Benito E.P."/>
            <person name="Benoit I."/>
            <person name="Burger G."/>
            <person name="Camino L.P."/>
            <person name="Canovas D."/>
            <person name="Cerda-Olmedo E."/>
            <person name="Cheng J.-F."/>
            <person name="Dominguez A."/>
            <person name="Elias M."/>
            <person name="Eslava A.P."/>
            <person name="Glaser F."/>
            <person name="Grimwood J."/>
            <person name="Gutierrez G."/>
            <person name="Heitman J."/>
            <person name="Henrissat B."/>
            <person name="Iturriaga E.A."/>
            <person name="Lang B.F."/>
            <person name="Lavin J.L."/>
            <person name="Lee S."/>
            <person name="Li W."/>
            <person name="Lindquist E."/>
            <person name="Lopez-Garcia S."/>
            <person name="Luque E.M."/>
            <person name="Marcos A.T."/>
            <person name="Martin J."/>
            <person name="Mccluskey K."/>
            <person name="Medina H.R."/>
            <person name="Miralles-Duran A."/>
            <person name="Miyazaki A."/>
            <person name="Munoz-Torres E."/>
            <person name="Oguiza J.A."/>
            <person name="Ohm R."/>
            <person name="Olmedo M."/>
            <person name="Orejas M."/>
            <person name="Ortiz-Castellanos L."/>
            <person name="Pisabarro A.G."/>
            <person name="Rodriguez-Romero J."/>
            <person name="Ruiz-Herrera J."/>
            <person name="Ruiz-Vazquez R."/>
            <person name="Sanz C."/>
            <person name="Schackwitz W."/>
            <person name="Schmutz J."/>
            <person name="Shahriari M."/>
            <person name="Shelest E."/>
            <person name="Silva-Franco F."/>
            <person name="Soanes D."/>
            <person name="Syed K."/>
            <person name="Tagua V.G."/>
            <person name="Talbot N.J."/>
            <person name="Thon M."/>
            <person name="De Vries R.P."/>
            <person name="Wiebenga A."/>
            <person name="Yadav J.S."/>
            <person name="Braun E.L."/>
            <person name="Baker S."/>
            <person name="Garre V."/>
            <person name="Horwitz B."/>
            <person name="Torres-Martinez S."/>
            <person name="Idnurm A."/>
            <person name="Herrera-Estrella A."/>
            <person name="Gabaldon T."/>
            <person name="Grigoriev I.V."/>
        </authorList>
    </citation>
    <scope>NUCLEOTIDE SEQUENCE [LARGE SCALE GENOMIC DNA]</scope>
    <source>
        <strain evidence="1 2">CBS 277.49</strain>
    </source>
</reference>
<dbReference type="OrthoDB" id="2266051at2759"/>
<evidence type="ECO:0000313" key="2">
    <source>
        <dbReference type="Proteomes" id="UP000077051"/>
    </source>
</evidence>
<accession>A0A168P6P7</accession>
<dbReference type="VEuPathDB" id="FungiDB:MUCCIDRAFT_188832"/>
<dbReference type="Proteomes" id="UP000077051">
    <property type="component" value="Unassembled WGS sequence"/>
</dbReference>
<organism evidence="1 2">
    <name type="scientific">Mucor lusitanicus CBS 277.49</name>
    <dbReference type="NCBI Taxonomy" id="747725"/>
    <lineage>
        <taxon>Eukaryota</taxon>
        <taxon>Fungi</taxon>
        <taxon>Fungi incertae sedis</taxon>
        <taxon>Mucoromycota</taxon>
        <taxon>Mucoromycotina</taxon>
        <taxon>Mucoromycetes</taxon>
        <taxon>Mucorales</taxon>
        <taxon>Mucorineae</taxon>
        <taxon>Mucoraceae</taxon>
        <taxon>Mucor</taxon>
    </lineage>
</organism>
<name>A0A168P6P7_MUCCL</name>
<keyword evidence="2" id="KW-1185">Reference proteome</keyword>
<gene>
    <name evidence="1" type="ORF">MUCCIDRAFT_188832</name>
</gene>
<dbReference type="EMBL" id="AMYB01000002">
    <property type="protein sequence ID" value="OAD07255.1"/>
    <property type="molecule type" value="Genomic_DNA"/>
</dbReference>
<sequence>MPPLYNVKLYSYLLPLLYTKDQAVLSSLLPLEYGRALTPALILAPLDLLGRCLSDVGRQSSGRKMDYIFTTRKTGFEVGCGECALVGGAKTTKELVDAGLKMPKVMRDIANSIFATHNGLVNVFYAVGYYIGADTMQLLTLDFPAGYVGRLDGFDPAVFPKIENQIHSMQHVLILILNGRMLMENEKAKIERSIEIVPGRLGRKFEQIVPTFVPASDKKKRKVE</sequence>
<dbReference type="AlphaFoldDB" id="A0A168P6P7"/>
<protein>
    <submittedName>
        <fullName evidence="1">Uncharacterized protein</fullName>
    </submittedName>
</protein>